<dbReference type="EMBL" id="JAVFWL010000003">
    <property type="protein sequence ID" value="KAK6741142.1"/>
    <property type="molecule type" value="Genomic_DNA"/>
</dbReference>
<dbReference type="Pfam" id="PF00834">
    <property type="entry name" value="Ribul_P_3_epim"/>
    <property type="match status" value="1"/>
</dbReference>
<comment type="caution">
    <text evidence="10">The sequence shown here is derived from an EMBL/GenBank/DDBJ whole genome shotgun (WGS) entry which is preliminary data.</text>
</comment>
<evidence type="ECO:0000313" key="11">
    <source>
        <dbReference type="Proteomes" id="UP001303046"/>
    </source>
</evidence>
<dbReference type="Proteomes" id="UP001303046">
    <property type="component" value="Unassembled WGS sequence"/>
</dbReference>
<keyword evidence="8" id="KW-0479">Metal-binding</keyword>
<dbReference type="InterPro" id="IPR026019">
    <property type="entry name" value="Ribul_P_3_epim"/>
</dbReference>
<dbReference type="InterPro" id="IPR000056">
    <property type="entry name" value="Ribul_P_3_epim-like"/>
</dbReference>
<protein>
    <recommendedName>
        <fullName evidence="7">ribulose-phosphate 3-epimerase</fullName>
        <ecNumber evidence="7">5.1.3.1</ecNumber>
    </recommendedName>
</protein>
<dbReference type="PANTHER" id="PTHR11749">
    <property type="entry name" value="RIBULOSE-5-PHOSPHATE-3-EPIMERASE"/>
    <property type="match status" value="1"/>
</dbReference>
<accession>A0ABR1CS20</accession>
<comment type="similarity">
    <text evidence="6">Belongs to the ribulose-phosphate 3-epimerase family.</text>
</comment>
<dbReference type="InterPro" id="IPR011060">
    <property type="entry name" value="RibuloseP-bd_barrel"/>
</dbReference>
<dbReference type="PROSITE" id="PS01086">
    <property type="entry name" value="RIBUL_P_3_EPIMER_2"/>
    <property type="match status" value="1"/>
</dbReference>
<dbReference type="SUPFAM" id="SSF51366">
    <property type="entry name" value="Ribulose-phoshate binding barrel"/>
    <property type="match status" value="1"/>
</dbReference>
<gene>
    <name evidence="10" type="primary">Necator_chrIII.g9930</name>
    <name evidence="10" type="ORF">RB195_009165</name>
</gene>
<keyword evidence="11" id="KW-1185">Reference proteome</keyword>
<comment type="cofactor">
    <cofactor evidence="5">
        <name>Fe(2+)</name>
        <dbReference type="ChEBI" id="CHEBI:29033"/>
    </cofactor>
</comment>
<dbReference type="Pfam" id="PF12352">
    <property type="entry name" value="V-SNARE_C"/>
    <property type="match status" value="1"/>
</dbReference>
<reference evidence="10 11" key="1">
    <citation type="submission" date="2023-08" db="EMBL/GenBank/DDBJ databases">
        <title>A Necator americanus chromosomal reference genome.</title>
        <authorList>
            <person name="Ilik V."/>
            <person name="Petrzelkova K.J."/>
            <person name="Pardy F."/>
            <person name="Fuh T."/>
            <person name="Niatou-Singa F.S."/>
            <person name="Gouil Q."/>
            <person name="Baker L."/>
            <person name="Ritchie M.E."/>
            <person name="Jex A.R."/>
            <person name="Gazzola D."/>
            <person name="Li H."/>
            <person name="Toshio Fujiwara R."/>
            <person name="Zhan B."/>
            <person name="Aroian R.V."/>
            <person name="Pafco B."/>
            <person name="Schwarz E.M."/>
        </authorList>
    </citation>
    <scope>NUCLEOTIDE SEQUENCE [LARGE SCALE GENOMIC DNA]</scope>
    <source>
        <strain evidence="10 11">Aroian</strain>
        <tissue evidence="10">Whole animal</tissue>
    </source>
</reference>
<evidence type="ECO:0000256" key="5">
    <source>
        <dbReference type="ARBA" id="ARBA00001954"/>
    </source>
</evidence>
<comment type="cofactor">
    <cofactor evidence="4">
        <name>Zn(2+)</name>
        <dbReference type="ChEBI" id="CHEBI:29105"/>
    </cofactor>
</comment>
<dbReference type="HAMAP" id="MF_02227">
    <property type="entry name" value="RPE"/>
    <property type="match status" value="1"/>
</dbReference>
<comment type="cofactor">
    <cofactor evidence="2">
        <name>Mn(2+)</name>
        <dbReference type="ChEBI" id="CHEBI:29035"/>
    </cofactor>
</comment>
<comment type="catalytic activity">
    <reaction evidence="1">
        <text>D-ribulose 5-phosphate = D-xylulose 5-phosphate</text>
        <dbReference type="Rhea" id="RHEA:13677"/>
        <dbReference type="ChEBI" id="CHEBI:57737"/>
        <dbReference type="ChEBI" id="CHEBI:58121"/>
        <dbReference type="EC" id="5.1.3.1"/>
    </reaction>
</comment>
<dbReference type="NCBIfam" id="NF004076">
    <property type="entry name" value="PRK05581.1-4"/>
    <property type="match status" value="1"/>
</dbReference>
<evidence type="ECO:0000256" key="2">
    <source>
        <dbReference type="ARBA" id="ARBA00001936"/>
    </source>
</evidence>
<evidence type="ECO:0000256" key="1">
    <source>
        <dbReference type="ARBA" id="ARBA00001782"/>
    </source>
</evidence>
<proteinExistence type="inferred from homology"/>
<organism evidence="10 11">
    <name type="scientific">Necator americanus</name>
    <name type="common">Human hookworm</name>
    <dbReference type="NCBI Taxonomy" id="51031"/>
    <lineage>
        <taxon>Eukaryota</taxon>
        <taxon>Metazoa</taxon>
        <taxon>Ecdysozoa</taxon>
        <taxon>Nematoda</taxon>
        <taxon>Chromadorea</taxon>
        <taxon>Rhabditida</taxon>
        <taxon>Rhabditina</taxon>
        <taxon>Rhabditomorpha</taxon>
        <taxon>Strongyloidea</taxon>
        <taxon>Ancylostomatidae</taxon>
        <taxon>Bunostominae</taxon>
        <taxon>Necator</taxon>
    </lineage>
</organism>
<dbReference type="InterPro" id="IPR013785">
    <property type="entry name" value="Aldolase_TIM"/>
</dbReference>
<evidence type="ECO:0000256" key="7">
    <source>
        <dbReference type="ARBA" id="ARBA00013188"/>
    </source>
</evidence>
<dbReference type="EC" id="5.1.3.1" evidence="7"/>
<dbReference type="CDD" id="cd00429">
    <property type="entry name" value="RPE"/>
    <property type="match status" value="1"/>
</dbReference>
<evidence type="ECO:0000256" key="8">
    <source>
        <dbReference type="ARBA" id="ARBA00022723"/>
    </source>
</evidence>
<dbReference type="PROSITE" id="PS01085">
    <property type="entry name" value="RIBUL_P_3_EPIMER_1"/>
    <property type="match status" value="1"/>
</dbReference>
<evidence type="ECO:0000256" key="4">
    <source>
        <dbReference type="ARBA" id="ARBA00001947"/>
    </source>
</evidence>
<dbReference type="Gene3D" id="3.20.20.70">
    <property type="entry name" value="Aldolase class I"/>
    <property type="match status" value="1"/>
</dbReference>
<evidence type="ECO:0000256" key="6">
    <source>
        <dbReference type="ARBA" id="ARBA00009541"/>
    </source>
</evidence>
<evidence type="ECO:0000313" key="10">
    <source>
        <dbReference type="EMBL" id="KAK6741142.1"/>
    </source>
</evidence>
<name>A0ABR1CS20_NECAM</name>
<sequence>MSETWEALRKRARSAENSIDVKLVSLNKLNSHSGRLDSDEKSVSARQALFETLTQEIEGLLTKLTHVNDEMNDVVGAQGSAGWAMNPAVQHTLRRHREILRDYGTEFRRARDNVQQQLQREFLLAGGMSSSSQEGSCLNNRVKGSDLYLKENEHISSCDRLIDEQMSIAMATKENLQRQSMSLRGIGKKMDTLAKKYPMINNVMQKIQYKKRKDAIILASMILRPIICPSVLNSDLGNLAGECKKLLAAGADWLHLDVMDGHFVPNLSFGHPVVESLRKSLGPEPFFDVHLMVSDPGRWVSNMAAAGASQYTFHWEAAHEKGGDAEVSSVIDKIHQANMKVGFAIKPKTPVDKVLQFANKVDMVLIMTVEPGFGGQKFMGDMMDKVRTLRKAYPGLNIQVDGGISPGNIQIPAEAGANVIVSGTGVIKAPSQKTAISQMREAVQTAIGKGFQ</sequence>
<comment type="cofactor">
    <cofactor evidence="3">
        <name>Co(2+)</name>
        <dbReference type="ChEBI" id="CHEBI:48828"/>
    </cofactor>
</comment>
<evidence type="ECO:0000256" key="9">
    <source>
        <dbReference type="ARBA" id="ARBA00023235"/>
    </source>
</evidence>
<keyword evidence="9" id="KW-0413">Isomerase</keyword>
<evidence type="ECO:0000256" key="3">
    <source>
        <dbReference type="ARBA" id="ARBA00001941"/>
    </source>
</evidence>